<sequence>CGVLRVYFLSRLRAVATATQSKEERSGRDKRHGGPRKTGSRCRLPRRHVFRGRIQFQKATSHQTSIFGISKRRAVVRSQLR</sequence>
<dbReference type="EMBL" id="GEGO01001199">
    <property type="protein sequence ID" value="JAR94205.1"/>
    <property type="molecule type" value="Transcribed_RNA"/>
</dbReference>
<dbReference type="AlphaFoldDB" id="A0A147BV42"/>
<reference evidence="2" key="1">
    <citation type="journal article" date="2018" name="PLoS Negl. Trop. Dis.">
        <title>Sialome diversity of ticks revealed by RNAseq of single tick salivary glands.</title>
        <authorList>
            <person name="Perner J."/>
            <person name="Kropackova S."/>
            <person name="Kopacek P."/>
            <person name="Ribeiro J.M."/>
        </authorList>
    </citation>
    <scope>NUCLEOTIDE SEQUENCE</scope>
    <source>
        <strain evidence="2">Siblings of single egg batch collected in Ceske Budejovice</strain>
        <tissue evidence="2">Salivary glands</tissue>
    </source>
</reference>
<name>A0A147BV42_IXORI</name>
<evidence type="ECO:0000313" key="2">
    <source>
        <dbReference type="EMBL" id="JAR94205.1"/>
    </source>
</evidence>
<organism evidence="2">
    <name type="scientific">Ixodes ricinus</name>
    <name type="common">Common tick</name>
    <name type="synonym">Acarus ricinus</name>
    <dbReference type="NCBI Taxonomy" id="34613"/>
    <lineage>
        <taxon>Eukaryota</taxon>
        <taxon>Metazoa</taxon>
        <taxon>Ecdysozoa</taxon>
        <taxon>Arthropoda</taxon>
        <taxon>Chelicerata</taxon>
        <taxon>Arachnida</taxon>
        <taxon>Acari</taxon>
        <taxon>Parasitiformes</taxon>
        <taxon>Ixodida</taxon>
        <taxon>Ixodoidea</taxon>
        <taxon>Ixodidae</taxon>
        <taxon>Ixodinae</taxon>
        <taxon>Ixodes</taxon>
    </lineage>
</organism>
<feature type="compositionally biased region" description="Basic residues" evidence="1">
    <location>
        <begin position="28"/>
        <end position="43"/>
    </location>
</feature>
<feature type="non-terminal residue" evidence="2">
    <location>
        <position position="1"/>
    </location>
</feature>
<proteinExistence type="predicted"/>
<accession>A0A147BV42</accession>
<feature type="non-terminal residue" evidence="2">
    <location>
        <position position="81"/>
    </location>
</feature>
<evidence type="ECO:0000256" key="1">
    <source>
        <dbReference type="SAM" id="MobiDB-lite"/>
    </source>
</evidence>
<protein>
    <submittedName>
        <fullName evidence="2">Uncharacterized protein</fullName>
    </submittedName>
</protein>
<feature type="region of interest" description="Disordered" evidence="1">
    <location>
        <begin position="17"/>
        <end position="43"/>
    </location>
</feature>